<gene>
    <name evidence="1" type="ORF">MetMK1DRAFT_00010880</name>
</gene>
<dbReference type="HOGENOM" id="CLU_707160_0_0_2"/>
<dbReference type="EMBL" id="JH597761">
    <property type="protein sequence ID" value="EHP70585.1"/>
    <property type="molecule type" value="Genomic_DNA"/>
</dbReference>
<organism evidence="1 2">
    <name type="scientific">Metallosphaera yellowstonensis MK1</name>
    <dbReference type="NCBI Taxonomy" id="671065"/>
    <lineage>
        <taxon>Archaea</taxon>
        <taxon>Thermoproteota</taxon>
        <taxon>Thermoprotei</taxon>
        <taxon>Sulfolobales</taxon>
        <taxon>Sulfolobaceae</taxon>
        <taxon>Metallosphaera</taxon>
    </lineage>
</organism>
<accession>H2C2W4</accession>
<evidence type="ECO:0000313" key="2">
    <source>
        <dbReference type="Proteomes" id="UP000003980"/>
    </source>
</evidence>
<dbReference type="AlphaFoldDB" id="H2C2W4"/>
<name>H2C2W4_9CREN</name>
<sequence>MKYDLAEYDSKLVDVISSLQNILLRSRERVDTTGIKSESDNMKKIHIIVKPNNKVLKLNTNLNRAIMLDISLVTLYNGPNSYINKIVILPEIPSISIIRILYKSENKIDNTESRSIIIKAIRFAKNESKIYKFNNFIISNKNSQNDYSIDFQKNIFGLDNIGDTLLFTSLGIISKDKVIIPWPFSSFQLASDSDTIYTLFLGKFKIEENKEYNKDNKEYNKSNSEIMEINYSNKLVMLNLSVNAITINDNKLTRIPLRVYALKGLLKFGSDKIGIFLTKAFKVIDSKENQIYLLKVLEDSKTPKINDARKRMLNDPDLFNALKNILNENNALRIKHFITVYAYQNSQSIRRLEGSNDLIRFYVRLLRLYGNIYKDLFRYSLEPNTIINTF</sequence>
<evidence type="ECO:0000313" key="1">
    <source>
        <dbReference type="EMBL" id="EHP70585.1"/>
    </source>
</evidence>
<protein>
    <submittedName>
        <fullName evidence="1">Uncharacterized protein</fullName>
    </submittedName>
</protein>
<dbReference type="Proteomes" id="UP000003980">
    <property type="component" value="Unassembled WGS sequence"/>
</dbReference>
<dbReference type="RefSeq" id="WP_009071338.1">
    <property type="nucleotide sequence ID" value="NZ_JH597761.1"/>
</dbReference>
<proteinExistence type="predicted"/>
<reference evidence="1 2" key="1">
    <citation type="submission" date="2012-01" db="EMBL/GenBank/DDBJ databases">
        <title>Improved High-Quality Draft sequence of Metallosphaera yellowstonensis MK1.</title>
        <authorList>
            <consortium name="US DOE Joint Genome Institute"/>
            <person name="Lucas S."/>
            <person name="Han J."/>
            <person name="Cheng J.-F."/>
            <person name="Goodwin L."/>
            <person name="Pitluck S."/>
            <person name="Peters L."/>
            <person name="Teshima H."/>
            <person name="Detter J.C."/>
            <person name="Han C."/>
            <person name="Tapia R."/>
            <person name="Land M."/>
            <person name="Hauser L."/>
            <person name="Kyrpides N."/>
            <person name="Kozubal M."/>
            <person name="Macur R.E."/>
            <person name="Jay Z."/>
            <person name="Inskeep W."/>
            <person name="Woyke T."/>
        </authorList>
    </citation>
    <scope>NUCLEOTIDE SEQUENCE [LARGE SCALE GENOMIC DNA]</scope>
    <source>
        <strain evidence="1 2">MK1</strain>
    </source>
</reference>
<keyword evidence="2" id="KW-1185">Reference proteome</keyword>